<comment type="caution">
    <text evidence="4">The sequence shown here is derived from an EMBL/GenBank/DDBJ whole genome shotgun (WGS) entry which is preliminary data.</text>
</comment>
<feature type="transmembrane region" description="Helical" evidence="1">
    <location>
        <begin position="313"/>
        <end position="330"/>
    </location>
</feature>
<keyword evidence="4" id="KW-0012">Acyltransferase</keyword>
<dbReference type="Pfam" id="PF01757">
    <property type="entry name" value="Acyl_transf_3"/>
    <property type="match status" value="1"/>
</dbReference>
<feature type="transmembrane region" description="Helical" evidence="1">
    <location>
        <begin position="91"/>
        <end position="110"/>
    </location>
</feature>
<feature type="transmembrane region" description="Helical" evidence="1">
    <location>
        <begin position="185"/>
        <end position="205"/>
    </location>
</feature>
<dbReference type="GO" id="GO:0016746">
    <property type="term" value="F:acyltransferase activity"/>
    <property type="evidence" value="ECO:0007669"/>
    <property type="project" value="UniProtKB-KW"/>
</dbReference>
<feature type="transmembrane region" description="Helical" evidence="1">
    <location>
        <begin position="220"/>
        <end position="237"/>
    </location>
</feature>
<keyword evidence="5" id="KW-1185">Reference proteome</keyword>
<feature type="transmembrane region" description="Helical" evidence="1">
    <location>
        <begin position="268"/>
        <end position="292"/>
    </location>
</feature>
<evidence type="ECO:0000313" key="5">
    <source>
        <dbReference type="Proteomes" id="UP001596356"/>
    </source>
</evidence>
<feature type="transmembrane region" description="Helical" evidence="1">
    <location>
        <begin position="342"/>
        <end position="361"/>
    </location>
</feature>
<feature type="transmembrane region" description="Helical" evidence="1">
    <location>
        <begin position="244"/>
        <end position="262"/>
    </location>
</feature>
<dbReference type="InterPro" id="IPR050879">
    <property type="entry name" value="Acyltransferase_3"/>
</dbReference>
<evidence type="ECO:0000256" key="1">
    <source>
        <dbReference type="SAM" id="Phobius"/>
    </source>
</evidence>
<evidence type="ECO:0000259" key="3">
    <source>
        <dbReference type="Pfam" id="PF19040"/>
    </source>
</evidence>
<dbReference type="PANTHER" id="PTHR23028">
    <property type="entry name" value="ACETYLTRANSFERASE"/>
    <property type="match status" value="1"/>
</dbReference>
<keyword evidence="4" id="KW-0808">Transferase</keyword>
<dbReference type="RefSeq" id="WP_377824179.1">
    <property type="nucleotide sequence ID" value="NZ_JBHSWJ010000002.1"/>
</dbReference>
<organism evidence="4 5">
    <name type="scientific">Branchiibius cervicis</name>
    <dbReference type="NCBI Taxonomy" id="908252"/>
    <lineage>
        <taxon>Bacteria</taxon>
        <taxon>Bacillati</taxon>
        <taxon>Actinomycetota</taxon>
        <taxon>Actinomycetes</taxon>
        <taxon>Micrococcales</taxon>
        <taxon>Dermacoccaceae</taxon>
        <taxon>Branchiibius</taxon>
    </lineage>
</organism>
<sequence length="687" mass="75442">MTAGTLIHAEPVSAISGARRFRPDIQGMRAVAVLSVVLYHAGVPLLNGGYAGVDIFFVISGFLITGLLFRELDTTGRVAVAHFYSRRFRRLLPPAFLVILVTLLFGRSVLAHDQVLSLTSDAFWAAVYGINYHLALEGVTYQSAADPSALQHFWSLAVEEQFYLIWPTVLLIVGFAVARRWRRPVVATLLSLVFVVSLFVSIRVTDTNVPMAYFSLQTRAWELAAGGLLALSVPLVARLPDNALRWLGWGGLAAIVATLFLYTDATPFPSYTALLPVLGAVAIIAGGTRLVPGSVETRLLDRRPVQYIGRSSYAWYLWHWPMLVLLPVWLGRELVLWERLEVVFIAYWFAVLTYILENAAARSAWNHRRWLLAGAAGSVLIIAATSLVTVLMPSLQGRGAATAATLLRSPDPTGVDRAIARSLQITAVPANLTPTLAKASKDYPWEPSGCHAGLAQVVPHDCVFGDPKGSKTAVLIGDSHADQWLNALSTDAAANGWKLISMTKAACPVADLLVWNNDLKRPYTECQTFKAAAWPQIKAIKPDLIIASQADAVGASTFKPNTWAASTVQQLRALSGPKTRLVYLGDTPYMPADANRCVERHLDDVRACIYPINENAQWTDFYRTMRTAITTDRIGYVDTHAFFCNRYVCPAVVENMLTHRDQGHATRTYANWLAPMLAPIFEKGSLS</sequence>
<evidence type="ECO:0000313" key="4">
    <source>
        <dbReference type="EMBL" id="MFC6715227.1"/>
    </source>
</evidence>
<feature type="domain" description="Acyltransferase 3" evidence="2">
    <location>
        <begin position="24"/>
        <end position="352"/>
    </location>
</feature>
<dbReference type="Proteomes" id="UP001596356">
    <property type="component" value="Unassembled WGS sequence"/>
</dbReference>
<dbReference type="EMBL" id="JBHSWJ010000002">
    <property type="protein sequence ID" value="MFC6715227.1"/>
    <property type="molecule type" value="Genomic_DNA"/>
</dbReference>
<dbReference type="InterPro" id="IPR002656">
    <property type="entry name" value="Acyl_transf_3_dom"/>
</dbReference>
<dbReference type="PANTHER" id="PTHR23028:SF53">
    <property type="entry name" value="ACYL_TRANSF_3 DOMAIN-CONTAINING PROTEIN"/>
    <property type="match status" value="1"/>
</dbReference>
<feature type="transmembrane region" description="Helical" evidence="1">
    <location>
        <begin position="161"/>
        <end position="178"/>
    </location>
</feature>
<keyword evidence="1" id="KW-0812">Transmembrane</keyword>
<keyword evidence="1" id="KW-1133">Transmembrane helix</keyword>
<feature type="transmembrane region" description="Helical" evidence="1">
    <location>
        <begin position="49"/>
        <end position="70"/>
    </location>
</feature>
<evidence type="ECO:0000259" key="2">
    <source>
        <dbReference type="Pfam" id="PF01757"/>
    </source>
</evidence>
<dbReference type="EC" id="2.3.1.-" evidence="4"/>
<feature type="transmembrane region" description="Helical" evidence="1">
    <location>
        <begin position="370"/>
        <end position="392"/>
    </location>
</feature>
<name>A0ABW2AVZ8_9MICO</name>
<dbReference type="InterPro" id="IPR043968">
    <property type="entry name" value="SGNH"/>
</dbReference>
<dbReference type="Pfam" id="PF19040">
    <property type="entry name" value="SGNH"/>
    <property type="match status" value="1"/>
</dbReference>
<feature type="domain" description="SGNH" evidence="3">
    <location>
        <begin position="458"/>
        <end position="679"/>
    </location>
</feature>
<protein>
    <submittedName>
        <fullName evidence="4">Acyltransferase family protein</fullName>
        <ecNumber evidence="4">2.3.1.-</ecNumber>
    </submittedName>
</protein>
<gene>
    <name evidence="4" type="ORF">ACFQBT_15980</name>
</gene>
<keyword evidence="1" id="KW-0472">Membrane</keyword>
<reference evidence="5" key="1">
    <citation type="journal article" date="2019" name="Int. J. Syst. Evol. Microbiol.">
        <title>The Global Catalogue of Microorganisms (GCM) 10K type strain sequencing project: providing services to taxonomists for standard genome sequencing and annotation.</title>
        <authorList>
            <consortium name="The Broad Institute Genomics Platform"/>
            <consortium name="The Broad Institute Genome Sequencing Center for Infectious Disease"/>
            <person name="Wu L."/>
            <person name="Ma J."/>
        </authorList>
    </citation>
    <scope>NUCLEOTIDE SEQUENCE [LARGE SCALE GENOMIC DNA]</scope>
    <source>
        <strain evidence="5">NBRC 106593</strain>
    </source>
</reference>
<accession>A0ABW2AVZ8</accession>
<proteinExistence type="predicted"/>